<proteinExistence type="predicted"/>
<sequence length="135" mass="15320">MNPSTWGSKVSSETGKMKLRNYYRVSKTEPLQNPKSDLGVPKEGKHSGKRADPIEYGSFAVKDEIFCLIEGCLDNLRSLRQEYGLAKTANEVNMMIESYKALRDRAPYPPSHVIRACLDGLLSWSNRLKSQFLTY</sequence>
<name>A0A9J5YKU3_SOLCO</name>
<dbReference type="Proteomes" id="UP000824120">
    <property type="component" value="Chromosome 6"/>
</dbReference>
<dbReference type="InterPro" id="IPR044828">
    <property type="entry name" value="TSJT1-like"/>
</dbReference>
<feature type="region of interest" description="Disordered" evidence="1">
    <location>
        <begin position="23"/>
        <end position="51"/>
    </location>
</feature>
<dbReference type="OrthoDB" id="1737074at2759"/>
<reference evidence="3 4" key="1">
    <citation type="submission" date="2020-09" db="EMBL/GenBank/DDBJ databases">
        <title>De no assembly of potato wild relative species, Solanum commersonii.</title>
        <authorList>
            <person name="Cho K."/>
        </authorList>
    </citation>
    <scope>NUCLEOTIDE SEQUENCE [LARGE SCALE GENOMIC DNA]</scope>
    <source>
        <strain evidence="3">LZ3.2</strain>
        <tissue evidence="3">Leaf</tissue>
    </source>
</reference>
<comment type="caution">
    <text evidence="3">The sequence shown here is derived from an EMBL/GenBank/DDBJ whole genome shotgun (WGS) entry which is preliminary data.</text>
</comment>
<dbReference type="InterPro" id="IPR024286">
    <property type="entry name" value="DUF3700"/>
</dbReference>
<dbReference type="Pfam" id="PF12481">
    <property type="entry name" value="DUF3700"/>
    <property type="match status" value="1"/>
</dbReference>
<accession>A0A9J5YKU3</accession>
<protein>
    <recommendedName>
        <fullName evidence="2">DUF3700 domain-containing protein</fullName>
    </recommendedName>
</protein>
<dbReference type="EMBL" id="JACXVP010000006">
    <property type="protein sequence ID" value="KAG5600977.1"/>
    <property type="molecule type" value="Genomic_DNA"/>
</dbReference>
<dbReference type="AlphaFoldDB" id="A0A9J5YKU3"/>
<gene>
    <name evidence="3" type="ORF">H5410_032347</name>
</gene>
<evidence type="ECO:0000313" key="4">
    <source>
        <dbReference type="Proteomes" id="UP000824120"/>
    </source>
</evidence>
<dbReference type="PANTHER" id="PTHR45952">
    <property type="entry name" value="ALUMINUM INDUCED PROTEIN WITH YGL AND LRDR MOTIFS"/>
    <property type="match status" value="1"/>
</dbReference>
<evidence type="ECO:0000259" key="2">
    <source>
        <dbReference type="SMART" id="SM01172"/>
    </source>
</evidence>
<keyword evidence="4" id="KW-1185">Reference proteome</keyword>
<evidence type="ECO:0000313" key="3">
    <source>
        <dbReference type="EMBL" id="KAG5600977.1"/>
    </source>
</evidence>
<feature type="domain" description="DUF3700" evidence="2">
    <location>
        <begin position="2"/>
        <end position="134"/>
    </location>
</feature>
<organism evidence="3 4">
    <name type="scientific">Solanum commersonii</name>
    <name type="common">Commerson's wild potato</name>
    <name type="synonym">Commerson's nightshade</name>
    <dbReference type="NCBI Taxonomy" id="4109"/>
    <lineage>
        <taxon>Eukaryota</taxon>
        <taxon>Viridiplantae</taxon>
        <taxon>Streptophyta</taxon>
        <taxon>Embryophyta</taxon>
        <taxon>Tracheophyta</taxon>
        <taxon>Spermatophyta</taxon>
        <taxon>Magnoliopsida</taxon>
        <taxon>eudicotyledons</taxon>
        <taxon>Gunneridae</taxon>
        <taxon>Pentapetalae</taxon>
        <taxon>asterids</taxon>
        <taxon>lamiids</taxon>
        <taxon>Solanales</taxon>
        <taxon>Solanaceae</taxon>
        <taxon>Solanoideae</taxon>
        <taxon>Solaneae</taxon>
        <taxon>Solanum</taxon>
    </lineage>
</organism>
<evidence type="ECO:0000256" key="1">
    <source>
        <dbReference type="SAM" id="MobiDB-lite"/>
    </source>
</evidence>
<feature type="compositionally biased region" description="Basic and acidic residues" evidence="1">
    <location>
        <begin position="40"/>
        <end position="51"/>
    </location>
</feature>
<dbReference type="SMART" id="SM01172">
    <property type="entry name" value="DUF3700"/>
    <property type="match status" value="1"/>
</dbReference>
<dbReference type="PANTHER" id="PTHR45952:SF5">
    <property type="entry name" value="ALUMINUM INDUCED PROTEIN WITH YGL AND LRDR MOTIFS"/>
    <property type="match status" value="1"/>
</dbReference>